<protein>
    <submittedName>
        <fullName evidence="1">Nucleotidyltransferase domain-containing protein</fullName>
    </submittedName>
</protein>
<sequence length="263" mass="27853">MDIEVARYLTELVAAAGEALGDDLVGAYAAGSVALGAYQPGRSDVDVALLCARPLPAGRKRELVARLRHEALPCPARGLELVVYRRDVARSGTPEPGFEVELNTGARMPPRVTWSGDERAAADGRFWYGLDRSILHAGGLALLGPPAGEAFADLTPADLRRLLVDALTWWLALPTPPGDEPAAGTEDAVLGACRALVRCRDGGWLPKVAAGRRLVGQGHPAAGLIERAIAARRGGRPPGGAAARAFQRAVRDEITRCYDPFDI</sequence>
<evidence type="ECO:0000313" key="1">
    <source>
        <dbReference type="EMBL" id="QLD26805.1"/>
    </source>
</evidence>
<dbReference type="SUPFAM" id="SSF81301">
    <property type="entry name" value="Nucleotidyltransferase"/>
    <property type="match status" value="1"/>
</dbReference>
<dbReference type="AlphaFoldDB" id="A0A7H8XPP4"/>
<organism evidence="1 2">
    <name type="scientific">Micromonospora carbonacea</name>
    <dbReference type="NCBI Taxonomy" id="47853"/>
    <lineage>
        <taxon>Bacteria</taxon>
        <taxon>Bacillati</taxon>
        <taxon>Actinomycetota</taxon>
        <taxon>Actinomycetes</taxon>
        <taxon>Micromonosporales</taxon>
        <taxon>Micromonosporaceae</taxon>
        <taxon>Micromonospora</taxon>
    </lineage>
</organism>
<proteinExistence type="predicted"/>
<name>A0A7H8XPP4_9ACTN</name>
<evidence type="ECO:0000313" key="2">
    <source>
        <dbReference type="Proteomes" id="UP000509335"/>
    </source>
</evidence>
<keyword evidence="1" id="KW-0808">Transferase</keyword>
<dbReference type="GO" id="GO:0016740">
    <property type="term" value="F:transferase activity"/>
    <property type="evidence" value="ECO:0007669"/>
    <property type="project" value="UniProtKB-KW"/>
</dbReference>
<dbReference type="KEGG" id="mcab:HXZ27_23455"/>
<reference evidence="1 2" key="1">
    <citation type="submission" date="2020-07" db="EMBL/GenBank/DDBJ databases">
        <title>A bifunctional nitrone conjugated secondary metabolite targeting the ribosome.</title>
        <authorList>
            <person name="Limbrick E.M."/>
            <person name="Graf M."/>
            <person name="Derewacz D.K."/>
            <person name="Nguyen F."/>
            <person name="Spraggins J.M."/>
            <person name="Wieland M."/>
            <person name="Ynigez-Gutierrez A.E."/>
            <person name="Reisman B.J."/>
            <person name="Zinshteyn B."/>
            <person name="McCulloch K."/>
            <person name="Iverson T.M."/>
            <person name="Green R."/>
            <person name="Wilson D.N."/>
            <person name="Bachmann B.O."/>
        </authorList>
    </citation>
    <scope>NUCLEOTIDE SEQUENCE [LARGE SCALE GENOMIC DNA]</scope>
    <source>
        <strain evidence="2">aurantiaca</strain>
    </source>
</reference>
<dbReference type="EMBL" id="CP058322">
    <property type="protein sequence ID" value="QLD26805.1"/>
    <property type="molecule type" value="Genomic_DNA"/>
</dbReference>
<accession>A0A7H8XPP4</accession>
<dbReference type="Proteomes" id="UP000509335">
    <property type="component" value="Chromosome"/>
</dbReference>
<dbReference type="InterPro" id="IPR043519">
    <property type="entry name" value="NT_sf"/>
</dbReference>
<gene>
    <name evidence="1" type="ORF">HXZ27_23455</name>
</gene>